<dbReference type="PANTHER" id="PTHR12645:SF0">
    <property type="entry name" value="FAD-LINKED SULFHYDRYL OXIDASE ALR"/>
    <property type="match status" value="1"/>
</dbReference>
<dbReference type="InterPro" id="IPR039799">
    <property type="entry name" value="ALR/ERV"/>
</dbReference>
<evidence type="ECO:0000256" key="5">
    <source>
        <dbReference type="ARBA" id="ARBA00023002"/>
    </source>
</evidence>
<dbReference type="AlphaFoldDB" id="A0A6C0LKZ8"/>
<proteinExistence type="predicted"/>
<keyword evidence="3" id="KW-0285">Flavoprotein</keyword>
<dbReference type="PROSITE" id="PS51324">
    <property type="entry name" value="ERV_ALR"/>
    <property type="match status" value="1"/>
</dbReference>
<evidence type="ECO:0000256" key="3">
    <source>
        <dbReference type="ARBA" id="ARBA00022630"/>
    </source>
</evidence>
<protein>
    <recommendedName>
        <fullName evidence="2">thiol oxidase</fullName>
        <ecNumber evidence="2">1.8.3.2</ecNumber>
    </recommendedName>
</protein>
<evidence type="ECO:0000259" key="7">
    <source>
        <dbReference type="PROSITE" id="PS51324"/>
    </source>
</evidence>
<dbReference type="GO" id="GO:0005739">
    <property type="term" value="C:mitochondrion"/>
    <property type="evidence" value="ECO:0007669"/>
    <property type="project" value="TreeGrafter"/>
</dbReference>
<evidence type="ECO:0000256" key="2">
    <source>
        <dbReference type="ARBA" id="ARBA00012512"/>
    </source>
</evidence>
<accession>A0A6C0LKZ8</accession>
<sequence length="179" mass="21276">MKTKKMKYVFNNFKSNEGMLTSVWGPSLWHSLHTISFNYPIKPTVTQKKYHKRFIESLKYTLPCKYCRDNLKTNLRKFPLNANVMKSRENFSMYIYNLHETINKLLNKKSGLSYEDVRERYEHFRARCIKTPQSVQKTRKHKGCTIPLHKFKSKGIIKIVPHDTKCLSLEIDKNCNILN</sequence>
<dbReference type="InterPro" id="IPR017905">
    <property type="entry name" value="ERV/ALR_sulphydryl_oxidase"/>
</dbReference>
<dbReference type="GO" id="GO:0016971">
    <property type="term" value="F:flavin-dependent sulfhydryl oxidase activity"/>
    <property type="evidence" value="ECO:0007669"/>
    <property type="project" value="InterPro"/>
</dbReference>
<dbReference type="SUPFAM" id="SSF69000">
    <property type="entry name" value="FAD-dependent thiol oxidase"/>
    <property type="match status" value="1"/>
</dbReference>
<organism evidence="8">
    <name type="scientific">viral metagenome</name>
    <dbReference type="NCBI Taxonomy" id="1070528"/>
    <lineage>
        <taxon>unclassified sequences</taxon>
        <taxon>metagenomes</taxon>
        <taxon>organismal metagenomes</taxon>
    </lineage>
</organism>
<dbReference type="EMBL" id="MN740497">
    <property type="protein sequence ID" value="QHU29872.1"/>
    <property type="molecule type" value="Genomic_DNA"/>
</dbReference>
<keyword evidence="5" id="KW-0560">Oxidoreductase</keyword>
<comment type="cofactor">
    <cofactor evidence="1">
        <name>FAD</name>
        <dbReference type="ChEBI" id="CHEBI:57692"/>
    </cofactor>
</comment>
<dbReference type="GO" id="GO:0050660">
    <property type="term" value="F:flavin adenine dinucleotide binding"/>
    <property type="evidence" value="ECO:0007669"/>
    <property type="project" value="TreeGrafter"/>
</dbReference>
<dbReference type="InterPro" id="IPR036774">
    <property type="entry name" value="ERV/ALR_sulphydryl_oxid_sf"/>
</dbReference>
<keyword evidence="6" id="KW-1015">Disulfide bond</keyword>
<evidence type="ECO:0000313" key="8">
    <source>
        <dbReference type="EMBL" id="QHU29872.1"/>
    </source>
</evidence>
<dbReference type="Pfam" id="PF04777">
    <property type="entry name" value="Evr1_Alr"/>
    <property type="match status" value="1"/>
</dbReference>
<dbReference type="EC" id="1.8.3.2" evidence="2"/>
<evidence type="ECO:0000256" key="1">
    <source>
        <dbReference type="ARBA" id="ARBA00001974"/>
    </source>
</evidence>
<dbReference type="Gene3D" id="1.20.120.310">
    <property type="entry name" value="ERV/ALR sulfhydryl oxidase domain"/>
    <property type="match status" value="1"/>
</dbReference>
<evidence type="ECO:0000256" key="6">
    <source>
        <dbReference type="ARBA" id="ARBA00023157"/>
    </source>
</evidence>
<reference evidence="8" key="1">
    <citation type="journal article" date="2020" name="Nature">
        <title>Giant virus diversity and host interactions through global metagenomics.</title>
        <authorList>
            <person name="Schulz F."/>
            <person name="Roux S."/>
            <person name="Paez-Espino D."/>
            <person name="Jungbluth S."/>
            <person name="Walsh D.A."/>
            <person name="Denef V.J."/>
            <person name="McMahon K.D."/>
            <person name="Konstantinidis K.T."/>
            <person name="Eloe-Fadrosh E.A."/>
            <person name="Kyrpides N.C."/>
            <person name="Woyke T."/>
        </authorList>
    </citation>
    <scope>NUCLEOTIDE SEQUENCE</scope>
    <source>
        <strain evidence="8">GVMAG-M-3300027810-10</strain>
    </source>
</reference>
<evidence type="ECO:0000256" key="4">
    <source>
        <dbReference type="ARBA" id="ARBA00022827"/>
    </source>
</evidence>
<feature type="domain" description="ERV/ALR sulfhydryl oxidase" evidence="7">
    <location>
        <begin position="15"/>
        <end position="121"/>
    </location>
</feature>
<name>A0A6C0LKZ8_9ZZZZ</name>
<dbReference type="PANTHER" id="PTHR12645">
    <property type="entry name" value="ALR/ERV"/>
    <property type="match status" value="1"/>
</dbReference>
<keyword evidence="4" id="KW-0274">FAD</keyword>